<evidence type="ECO:0008006" key="4">
    <source>
        <dbReference type="Google" id="ProtNLM"/>
    </source>
</evidence>
<name>E5XRV2_SEGRC</name>
<dbReference type="Proteomes" id="UP000004816">
    <property type="component" value="Unassembled WGS sequence"/>
</dbReference>
<protein>
    <recommendedName>
        <fullName evidence="4">Lipoprotein</fullName>
    </recommendedName>
</protein>
<gene>
    <name evidence="2" type="ORF">HMPREF9336_02224</name>
</gene>
<keyword evidence="3" id="KW-1185">Reference proteome</keyword>
<proteinExistence type="predicted"/>
<dbReference type="eggNOG" id="ENOG5031JXJ">
    <property type="taxonomic scope" value="Bacteria"/>
</dbReference>
<dbReference type="AlphaFoldDB" id="E5XRV2"/>
<reference evidence="2 3" key="1">
    <citation type="journal article" date="2011" name="Stand. Genomic Sci.">
        <title>High quality draft genome sequence of Segniliparus rugosus CDC 945(T)= (ATCC BAA-974(T)).</title>
        <authorList>
            <person name="Earl A.M."/>
            <person name="Desjardins C.A."/>
            <person name="Fitzgerald M.G."/>
            <person name="Arachchi H.M."/>
            <person name="Zeng Q."/>
            <person name="Mehta T."/>
            <person name="Griggs A."/>
            <person name="Birren B.W."/>
            <person name="Toney N.C."/>
            <person name="Carr J."/>
            <person name="Posey J."/>
            <person name="Butler W.R."/>
        </authorList>
    </citation>
    <scope>NUCLEOTIDE SEQUENCE [LARGE SCALE GENOMIC DNA]</scope>
    <source>
        <strain evidence="3">ATCC BAA-974 / DSM 45345 / CCUG 50838 / CIP 108380 / JCM 13579 / CDC 945</strain>
    </source>
</reference>
<feature type="region of interest" description="Disordered" evidence="1">
    <location>
        <begin position="212"/>
        <end position="242"/>
    </location>
</feature>
<dbReference type="STRING" id="679197.HMPREF9336_02224"/>
<comment type="caution">
    <text evidence="2">The sequence shown here is derived from an EMBL/GenBank/DDBJ whole genome shotgun (WGS) entry which is preliminary data.</text>
</comment>
<dbReference type="EMBL" id="ACZI02000002">
    <property type="protein sequence ID" value="EFV12967.1"/>
    <property type="molecule type" value="Genomic_DNA"/>
</dbReference>
<dbReference type="HOGENOM" id="CLU_092061_0_0_11"/>
<accession>E5XRV2</accession>
<evidence type="ECO:0000313" key="2">
    <source>
        <dbReference type="EMBL" id="EFV12967.1"/>
    </source>
</evidence>
<evidence type="ECO:0000313" key="3">
    <source>
        <dbReference type="Proteomes" id="UP000004816"/>
    </source>
</evidence>
<evidence type="ECO:0000256" key="1">
    <source>
        <dbReference type="SAM" id="MobiDB-lite"/>
    </source>
</evidence>
<sequence>MVCAISACVAVLLLLLGKTPRSRGVAIGCIIVPVVLAAAMLLAGCAPTAPPPPLADSESRPKHSVTTLDMKADPMTVSPSITSQRQAQEALYGYMRKTLQGLPEGVMLDNKRYGGYGGGSTAACDSERVDIENSPVDFADFRDMHTPPGTDYNALIARVGDIWKSWGWQVEERESDDKPSRYGHSSDGYSLRIQSAGSYEPTLVGSTPCFPAHLRDDSVPQPRVITKDRLLYDEPSGTPPTN</sequence>
<organism evidence="2 3">
    <name type="scientific">Segniliparus rugosus (strain ATCC BAA-974 / DSM 45345 / CCUG 50838 / CIP 108380 / JCM 13579 / CDC 945)</name>
    <dbReference type="NCBI Taxonomy" id="679197"/>
    <lineage>
        <taxon>Bacteria</taxon>
        <taxon>Bacillati</taxon>
        <taxon>Actinomycetota</taxon>
        <taxon>Actinomycetes</taxon>
        <taxon>Mycobacteriales</taxon>
        <taxon>Segniliparaceae</taxon>
        <taxon>Segniliparus</taxon>
    </lineage>
</organism>